<proteinExistence type="predicted"/>
<dbReference type="Pfam" id="PF05065">
    <property type="entry name" value="Phage_capsid"/>
    <property type="match status" value="1"/>
</dbReference>
<evidence type="ECO:0000259" key="2">
    <source>
        <dbReference type="Pfam" id="PF05065"/>
    </source>
</evidence>
<dbReference type="NCBIfam" id="TIGR01554">
    <property type="entry name" value="major_cap_HK97"/>
    <property type="match status" value="1"/>
</dbReference>
<dbReference type="InterPro" id="IPR054612">
    <property type="entry name" value="Phage_capsid-like_C"/>
</dbReference>
<dbReference type="EMBL" id="CP121106">
    <property type="protein sequence ID" value="WFL78843.1"/>
    <property type="molecule type" value="Genomic_DNA"/>
</dbReference>
<accession>A0ABY8FXV3</accession>
<dbReference type="Proteomes" id="UP001215827">
    <property type="component" value="Chromosome"/>
</dbReference>
<dbReference type="Gene3D" id="3.30.2320.10">
    <property type="entry name" value="hypothetical protein PF0899 domain"/>
    <property type="match status" value="1"/>
</dbReference>
<dbReference type="InterPro" id="IPR024455">
    <property type="entry name" value="Phage_capsid"/>
</dbReference>
<comment type="subcellular location">
    <subcellularLocation>
        <location evidence="1">Virion</location>
    </subcellularLocation>
</comment>
<name>A0ABY8FXV3_9SPHN</name>
<keyword evidence="4" id="KW-1185">Reference proteome</keyword>
<reference evidence="3 4" key="1">
    <citation type="submission" date="2023-03" db="EMBL/GenBank/DDBJ databases">
        <title>Altererythrobacter sp. CAU 1644 isolated from sand.</title>
        <authorList>
            <person name="Kim W."/>
        </authorList>
    </citation>
    <scope>NUCLEOTIDE SEQUENCE [LARGE SCALE GENOMIC DNA]</scope>
    <source>
        <strain evidence="3 4">CAU 1644</strain>
    </source>
</reference>
<gene>
    <name evidence="3" type="ORF">P7228_07205</name>
</gene>
<evidence type="ECO:0000313" key="4">
    <source>
        <dbReference type="Proteomes" id="UP001215827"/>
    </source>
</evidence>
<organism evidence="3 4">
    <name type="scientific">Altererythrobacter arenosus</name>
    <dbReference type="NCBI Taxonomy" id="3032592"/>
    <lineage>
        <taxon>Bacteria</taxon>
        <taxon>Pseudomonadati</taxon>
        <taxon>Pseudomonadota</taxon>
        <taxon>Alphaproteobacteria</taxon>
        <taxon>Sphingomonadales</taxon>
        <taxon>Erythrobacteraceae</taxon>
        <taxon>Altererythrobacter</taxon>
    </lineage>
</organism>
<dbReference type="Gene3D" id="3.30.2400.10">
    <property type="entry name" value="Major capsid protein gp5"/>
    <property type="match status" value="1"/>
</dbReference>
<sequence>MDIHSTSQTDQLEESFDIVARQDKADEAIATLRSDVDEVKARIDKIGRAAARPAIGSTDAAPEIKGFVDGYLRRGRESEIKSVSGAVPADGGYAVPQQVDQRIASELAEISPIRALAQVVQTGSSGYRKLMATGGTASGWVSETAARPETDTPQFTEIAPPTGELYANPAASQAMLDDADFDIEGWLASEIAMEFARAEGSAFVNGSGVNQPAGFLTAPTSTAEDAVRVFGSIQYIGSGDATGFDAAPDARLVDLIHTMKSGHRQGASFVMNSATLAEVRKLKTADGAFLWQPGLVEGQPDRLLGYPVVEAEDMPDITGGAFPIAFGNFRHGYLIAESGATQILRDPYTNKPFVHFYATKRVGGQVLDSNAIKLLKIEA</sequence>
<protein>
    <submittedName>
        <fullName evidence="3">Phage major capsid protein</fullName>
    </submittedName>
</protein>
<dbReference type="SUPFAM" id="SSF56563">
    <property type="entry name" value="Major capsid protein gp5"/>
    <property type="match status" value="1"/>
</dbReference>
<evidence type="ECO:0000313" key="3">
    <source>
        <dbReference type="EMBL" id="WFL78843.1"/>
    </source>
</evidence>
<dbReference type="RefSeq" id="WP_278017532.1">
    <property type="nucleotide sequence ID" value="NZ_CP121106.1"/>
</dbReference>
<feature type="domain" description="Phage capsid-like C-terminal" evidence="2">
    <location>
        <begin position="91"/>
        <end position="376"/>
    </location>
</feature>
<evidence type="ECO:0000256" key="1">
    <source>
        <dbReference type="ARBA" id="ARBA00004328"/>
    </source>
</evidence>